<evidence type="ECO:0000259" key="3">
    <source>
        <dbReference type="Pfam" id="PF07596"/>
    </source>
</evidence>
<accession>A0A2H5XFG8</accession>
<dbReference type="InterPro" id="IPR000983">
    <property type="entry name" value="Bac_GSPG_pilin"/>
</dbReference>
<proteinExistence type="predicted"/>
<dbReference type="PROSITE" id="PS00409">
    <property type="entry name" value="PROKAR_NTER_METHYL"/>
    <property type="match status" value="1"/>
</dbReference>
<comment type="caution">
    <text evidence="4">The sequence shown here is derived from an EMBL/GenBank/DDBJ whole genome shotgun (WGS) entry which is preliminary data.</text>
</comment>
<dbReference type="GO" id="GO:0015627">
    <property type="term" value="C:type II protein secretion system complex"/>
    <property type="evidence" value="ECO:0007669"/>
    <property type="project" value="InterPro"/>
</dbReference>
<dbReference type="PRINTS" id="PR00813">
    <property type="entry name" value="BCTERIALGSPG"/>
</dbReference>
<dbReference type="Pfam" id="PF07963">
    <property type="entry name" value="N_methyl"/>
    <property type="match status" value="1"/>
</dbReference>
<feature type="domain" description="DUF1559" evidence="3">
    <location>
        <begin position="46"/>
        <end position="80"/>
    </location>
</feature>
<dbReference type="InterPro" id="IPR012902">
    <property type="entry name" value="N_methyl_site"/>
</dbReference>
<dbReference type="Pfam" id="PF07596">
    <property type="entry name" value="SBP_bac_10"/>
    <property type="match status" value="1"/>
</dbReference>
<dbReference type="SUPFAM" id="SSF54523">
    <property type="entry name" value="Pili subunits"/>
    <property type="match status" value="1"/>
</dbReference>
<evidence type="ECO:0000256" key="1">
    <source>
        <dbReference type="ARBA" id="ARBA00022481"/>
    </source>
</evidence>
<dbReference type="AlphaFoldDB" id="A0A2H5XFG8"/>
<organism evidence="4 5">
    <name type="scientific">Candidatus Fervidibacter japonicus</name>
    <dbReference type="NCBI Taxonomy" id="2035412"/>
    <lineage>
        <taxon>Bacteria</taxon>
        <taxon>Candidatus Fervidibacterota</taxon>
        <taxon>Candidatus Fervidibacter</taxon>
    </lineage>
</organism>
<dbReference type="PANTHER" id="PTHR30093">
    <property type="entry name" value="GENERAL SECRETION PATHWAY PROTEIN G"/>
    <property type="match status" value="1"/>
</dbReference>
<feature type="transmembrane region" description="Helical" evidence="2">
    <location>
        <begin position="20"/>
        <end position="44"/>
    </location>
</feature>
<dbReference type="Proteomes" id="UP000236173">
    <property type="component" value="Unassembled WGS sequence"/>
</dbReference>
<keyword evidence="2" id="KW-0472">Membrane</keyword>
<dbReference type="InterPro" id="IPR011453">
    <property type="entry name" value="DUF1559"/>
</dbReference>
<dbReference type="NCBIfam" id="TIGR02532">
    <property type="entry name" value="IV_pilin_GFxxxE"/>
    <property type="match status" value="1"/>
</dbReference>
<keyword evidence="1" id="KW-0488">Methylation</keyword>
<evidence type="ECO:0000313" key="4">
    <source>
        <dbReference type="EMBL" id="GBC99930.1"/>
    </source>
</evidence>
<gene>
    <name evidence="4" type="ORF">HRbin17_02463</name>
</gene>
<name>A0A2H5XFG8_9BACT</name>
<reference evidence="5" key="1">
    <citation type="submission" date="2017-09" db="EMBL/GenBank/DDBJ databases">
        <title>Metaegenomics of thermophilic ammonia-oxidizing enrichment culture.</title>
        <authorList>
            <person name="Kato S."/>
            <person name="Suzuki K."/>
        </authorList>
    </citation>
    <scope>NUCLEOTIDE SEQUENCE [LARGE SCALE GENOMIC DNA]</scope>
</reference>
<keyword evidence="2" id="KW-0812">Transmembrane</keyword>
<evidence type="ECO:0000313" key="5">
    <source>
        <dbReference type="Proteomes" id="UP000236173"/>
    </source>
</evidence>
<dbReference type="InterPro" id="IPR045584">
    <property type="entry name" value="Pilin-like"/>
</dbReference>
<keyword evidence="2" id="KW-1133">Transmembrane helix</keyword>
<sequence>MKGRRCIVGAYGTLARCGGGFTLIELLVVIAIIAILAAILFPVFSQAREKARQASCLSNMKQVSLAYGMYMQDYDGHSLPCFEYYETWPAPWGDGSWARLYWYADIANPYVRNA</sequence>
<dbReference type="Gene3D" id="3.30.700.10">
    <property type="entry name" value="Glycoprotein, Type 4 Pilin"/>
    <property type="match status" value="1"/>
</dbReference>
<dbReference type="EMBL" id="BEHT01000043">
    <property type="protein sequence ID" value="GBC99930.1"/>
    <property type="molecule type" value="Genomic_DNA"/>
</dbReference>
<protein>
    <recommendedName>
        <fullName evidence="3">DUF1559 domain-containing protein</fullName>
    </recommendedName>
</protein>
<dbReference type="GO" id="GO:0015628">
    <property type="term" value="P:protein secretion by the type II secretion system"/>
    <property type="evidence" value="ECO:0007669"/>
    <property type="project" value="InterPro"/>
</dbReference>
<evidence type="ECO:0000256" key="2">
    <source>
        <dbReference type="SAM" id="Phobius"/>
    </source>
</evidence>